<sequence length="102" mass="11729">MCLYKLLIFLVIVSLINCVLIEANELIDEYNDNDSNDDNVVDDDVDDDVKIITTNHLSRLVNGTTTVNKVLENRRQQKSIFMVRKKNRKCGGYKHDANLIKC</sequence>
<feature type="chain" id="PRO_5008400569" evidence="1">
    <location>
        <begin position="19"/>
        <end position="102"/>
    </location>
</feature>
<reference evidence="2" key="2">
    <citation type="submission" date="2020-05" db="UniProtKB">
        <authorList>
            <consortium name="EnsemblMetazoa"/>
        </authorList>
    </citation>
    <scope>IDENTIFICATION</scope>
    <source>
        <strain evidence="2">IAEA</strain>
    </source>
</reference>
<protein>
    <submittedName>
        <fullName evidence="2">Uncharacterized protein</fullName>
    </submittedName>
</protein>
<dbReference type="VEuPathDB" id="VectorBase:GBRI027396"/>
<evidence type="ECO:0000313" key="3">
    <source>
        <dbReference type="Proteomes" id="UP000091820"/>
    </source>
</evidence>
<organism evidence="2 3">
    <name type="scientific">Glossina brevipalpis</name>
    <dbReference type="NCBI Taxonomy" id="37001"/>
    <lineage>
        <taxon>Eukaryota</taxon>
        <taxon>Metazoa</taxon>
        <taxon>Ecdysozoa</taxon>
        <taxon>Arthropoda</taxon>
        <taxon>Hexapoda</taxon>
        <taxon>Insecta</taxon>
        <taxon>Pterygota</taxon>
        <taxon>Neoptera</taxon>
        <taxon>Endopterygota</taxon>
        <taxon>Diptera</taxon>
        <taxon>Brachycera</taxon>
        <taxon>Muscomorpha</taxon>
        <taxon>Hippoboscoidea</taxon>
        <taxon>Glossinidae</taxon>
        <taxon>Glossina</taxon>
    </lineage>
</organism>
<evidence type="ECO:0000256" key="1">
    <source>
        <dbReference type="SAM" id="SignalP"/>
    </source>
</evidence>
<accession>A0A1A9WPQ0</accession>
<keyword evidence="1" id="KW-0732">Signal</keyword>
<dbReference type="Proteomes" id="UP000091820">
    <property type="component" value="Unassembled WGS sequence"/>
</dbReference>
<dbReference type="EnsemblMetazoa" id="GBRI027396-RA">
    <property type="protein sequence ID" value="GBRI027396-PA"/>
    <property type="gene ID" value="GBRI027396"/>
</dbReference>
<feature type="signal peptide" evidence="1">
    <location>
        <begin position="1"/>
        <end position="18"/>
    </location>
</feature>
<evidence type="ECO:0000313" key="2">
    <source>
        <dbReference type="EnsemblMetazoa" id="GBRI027396-PA"/>
    </source>
</evidence>
<name>A0A1A9WPQ0_9MUSC</name>
<dbReference type="AlphaFoldDB" id="A0A1A9WPQ0"/>
<proteinExistence type="predicted"/>
<keyword evidence="3" id="KW-1185">Reference proteome</keyword>
<reference evidence="3" key="1">
    <citation type="submission" date="2014-03" db="EMBL/GenBank/DDBJ databases">
        <authorList>
            <person name="Aksoy S."/>
            <person name="Warren W."/>
            <person name="Wilson R.K."/>
        </authorList>
    </citation>
    <scope>NUCLEOTIDE SEQUENCE [LARGE SCALE GENOMIC DNA]</scope>
    <source>
        <strain evidence="3">IAEA</strain>
    </source>
</reference>